<dbReference type="InterPro" id="IPR023512">
    <property type="entry name" value="Deaminase_MtaD/DadD"/>
</dbReference>
<feature type="binding site" evidence="4">
    <location>
        <position position="96"/>
    </location>
    <ligand>
        <name>substrate</name>
    </ligand>
</feature>
<dbReference type="Gene3D" id="2.30.40.10">
    <property type="entry name" value="Urease, subunit C, domain 1"/>
    <property type="match status" value="1"/>
</dbReference>
<keyword evidence="3 4" id="KW-0862">Zinc</keyword>
<dbReference type="Proteomes" id="UP001254165">
    <property type="component" value="Unassembled WGS sequence"/>
</dbReference>
<proteinExistence type="inferred from homology"/>
<feature type="binding site" evidence="4">
    <location>
        <position position="184"/>
    </location>
    <ligand>
        <name>substrate</name>
    </ligand>
</feature>
<comment type="caution">
    <text evidence="6">The sequence shown here is derived from an EMBL/GenBank/DDBJ whole genome shotgun (WGS) entry which is preliminary data.</text>
</comment>
<feature type="binding site" evidence="4">
    <location>
        <position position="299"/>
    </location>
    <ligand>
        <name>Zn(2+)</name>
        <dbReference type="ChEBI" id="CHEBI:29105"/>
    </ligand>
</feature>
<dbReference type="SUPFAM" id="SSF51556">
    <property type="entry name" value="Metallo-dependent hydrolases"/>
    <property type="match status" value="1"/>
</dbReference>
<evidence type="ECO:0000256" key="3">
    <source>
        <dbReference type="ARBA" id="ARBA00022833"/>
    </source>
</evidence>
<dbReference type="RefSeq" id="WP_315626055.1">
    <property type="nucleotide sequence ID" value="NZ_JAUHMF010000002.1"/>
</dbReference>
<keyword evidence="7" id="KW-1185">Reference proteome</keyword>
<comment type="catalytic activity">
    <reaction evidence="4">
        <text>S-methyl-5'-thioadenosine + H2O + H(+) = S-methyl-5'-thioinosine + NH4(+)</text>
        <dbReference type="Rhea" id="RHEA:25025"/>
        <dbReference type="ChEBI" id="CHEBI:15377"/>
        <dbReference type="ChEBI" id="CHEBI:15378"/>
        <dbReference type="ChEBI" id="CHEBI:17509"/>
        <dbReference type="ChEBI" id="CHEBI:28938"/>
        <dbReference type="ChEBI" id="CHEBI:48595"/>
        <dbReference type="EC" id="3.5.4.31"/>
    </reaction>
</comment>
<evidence type="ECO:0000259" key="5">
    <source>
        <dbReference type="Pfam" id="PF01979"/>
    </source>
</evidence>
<keyword evidence="2 4" id="KW-0378">Hydrolase</keyword>
<dbReference type="InterPro" id="IPR032466">
    <property type="entry name" value="Metal_Hydrolase"/>
</dbReference>
<evidence type="ECO:0000313" key="6">
    <source>
        <dbReference type="EMBL" id="MDT8899364.1"/>
    </source>
</evidence>
<keyword evidence="1 4" id="KW-0479">Metal-binding</keyword>
<evidence type="ECO:0000313" key="7">
    <source>
        <dbReference type="Proteomes" id="UP001254165"/>
    </source>
</evidence>
<accession>A0ABU3NRD7</accession>
<feature type="domain" description="Amidohydrolase-related" evidence="5">
    <location>
        <begin position="59"/>
        <end position="402"/>
    </location>
</feature>
<dbReference type="SUPFAM" id="SSF51338">
    <property type="entry name" value="Composite domain of metallo-dependent hydrolases"/>
    <property type="match status" value="2"/>
</dbReference>
<feature type="binding site" evidence="4">
    <location>
        <position position="299"/>
    </location>
    <ligand>
        <name>substrate</name>
    </ligand>
</feature>
<comment type="function">
    <text evidence="4">Catalyzes the deamination of 5-methylthioadenosine and S-adenosyl-L-homocysteine into 5-methylthioinosine and S-inosyl-L-homocysteine, respectively. Is also able to deaminate adenosine.</text>
</comment>
<name>A0ABU3NRD7_9CHLR</name>
<reference evidence="6 7" key="1">
    <citation type="submission" date="2023-07" db="EMBL/GenBank/DDBJ databases">
        <title>Novel species of Thermanaerothrix with wide hydrolytic capabilities.</title>
        <authorList>
            <person name="Zayulina K.S."/>
            <person name="Podosokorskaya O.A."/>
            <person name="Elcheninov A.G."/>
        </authorList>
    </citation>
    <scope>NUCLEOTIDE SEQUENCE [LARGE SCALE GENOMIC DNA]</scope>
    <source>
        <strain evidence="6 7">4228-RoL</strain>
    </source>
</reference>
<dbReference type="Gene3D" id="3.20.20.140">
    <property type="entry name" value="Metal-dependent hydrolases"/>
    <property type="match status" value="1"/>
</dbReference>
<evidence type="ECO:0000256" key="4">
    <source>
        <dbReference type="HAMAP-Rule" id="MF_01281"/>
    </source>
</evidence>
<feature type="binding site" evidence="4">
    <location>
        <position position="211"/>
    </location>
    <ligand>
        <name>Zn(2+)</name>
        <dbReference type="ChEBI" id="CHEBI:29105"/>
    </ligand>
</feature>
<evidence type="ECO:0000256" key="1">
    <source>
        <dbReference type="ARBA" id="ARBA00022723"/>
    </source>
</evidence>
<comment type="catalytic activity">
    <reaction evidence="4">
        <text>S-adenosyl-L-homocysteine + H2O + H(+) = S-inosyl-L-homocysteine + NH4(+)</text>
        <dbReference type="Rhea" id="RHEA:20716"/>
        <dbReference type="ChEBI" id="CHEBI:15377"/>
        <dbReference type="ChEBI" id="CHEBI:15378"/>
        <dbReference type="ChEBI" id="CHEBI:28938"/>
        <dbReference type="ChEBI" id="CHEBI:57856"/>
        <dbReference type="ChEBI" id="CHEBI:57985"/>
        <dbReference type="EC" id="3.5.4.28"/>
    </reaction>
</comment>
<sequence>MGSLLIEGCDLLWVENGEVRFLQRQDIWIEGAFIKAIEPSGTLNPQENPERLPAEKLLAIPGLINTHAHVPMVLFRGLAEDVPIESWFNDYIFPLESNLTPEDVYWGALLGLAEMIEAGITSVADHYFFMDEVAQAVSEAGLRANLVWAVFGHEGEEKLARTAQFVQRWQGAAEGRITTWMGPHAPYTTTPEFLRLCARYAHDLGVGVHIHVSETADQVSFSYKQYGKSPVRVLLDSGVLDVPTILAHCLYPEEEDVRILADHPVGIAHAPKTYMKLGMGTAPVTKFRQAGISVGLATDGVVSNNTLDILEQMRLLALTQKDAAHDSTVMPIAEVLDIAFYGGAKVMRQNQRLGVLKPGYLADITLVRQDEIAGFPRYNPAANLIYSVSARDVDTVICNGNVLMRNRQLLTLDKETIKAEVQKRLERLTQRVPGRRIATYPIWRKPG</sequence>
<dbReference type="CDD" id="cd01298">
    <property type="entry name" value="ATZ_TRZ_like"/>
    <property type="match status" value="1"/>
</dbReference>
<dbReference type="EC" id="3.5.4.28" evidence="4"/>
<dbReference type="HAMAP" id="MF_01281">
    <property type="entry name" value="MTA_SAH_deamin"/>
    <property type="match status" value="1"/>
</dbReference>
<evidence type="ECO:0000256" key="2">
    <source>
        <dbReference type="ARBA" id="ARBA00022801"/>
    </source>
</evidence>
<dbReference type="InterPro" id="IPR011059">
    <property type="entry name" value="Metal-dep_hydrolase_composite"/>
</dbReference>
<dbReference type="PANTHER" id="PTHR43794">
    <property type="entry name" value="AMINOHYDROLASE SSNA-RELATED"/>
    <property type="match status" value="1"/>
</dbReference>
<dbReference type="Pfam" id="PF01979">
    <property type="entry name" value="Amidohydro_1"/>
    <property type="match status" value="1"/>
</dbReference>
<dbReference type="EC" id="3.5.4.31" evidence="4"/>
<dbReference type="EMBL" id="JAUHMF010000002">
    <property type="protein sequence ID" value="MDT8899364.1"/>
    <property type="molecule type" value="Genomic_DNA"/>
</dbReference>
<feature type="binding site" evidence="4">
    <location>
        <position position="67"/>
    </location>
    <ligand>
        <name>Zn(2+)</name>
        <dbReference type="ChEBI" id="CHEBI:29105"/>
    </ligand>
</feature>
<comment type="cofactor">
    <cofactor evidence="4">
        <name>Zn(2+)</name>
        <dbReference type="ChEBI" id="CHEBI:29105"/>
    </cofactor>
    <text evidence="4">Binds 1 zinc ion per subunit.</text>
</comment>
<comment type="similarity">
    <text evidence="4">Belongs to the metallo-dependent hydrolases superfamily. MTA/SAH deaminase family.</text>
</comment>
<protein>
    <recommendedName>
        <fullName evidence="4">5-methylthioadenosine/S-adenosylhomocysteine deaminase</fullName>
        <shortName evidence="4">MTA/SAH deaminase</shortName>
        <ecNumber evidence="4">3.5.4.28</ecNumber>
        <ecNumber evidence="4">3.5.4.31</ecNumber>
    </recommendedName>
</protein>
<feature type="binding site" evidence="4">
    <location>
        <position position="214"/>
    </location>
    <ligand>
        <name>substrate</name>
    </ligand>
</feature>
<dbReference type="InterPro" id="IPR006680">
    <property type="entry name" value="Amidohydro-rel"/>
</dbReference>
<gene>
    <name evidence="4" type="primary">mtaD</name>
    <name evidence="6" type="ORF">QYE77_13945</name>
</gene>
<comment type="caution">
    <text evidence="4">Lacks conserved residue(s) required for the propagation of feature annotation.</text>
</comment>
<dbReference type="PANTHER" id="PTHR43794:SF11">
    <property type="entry name" value="AMIDOHYDROLASE-RELATED DOMAIN-CONTAINING PROTEIN"/>
    <property type="match status" value="1"/>
</dbReference>
<feature type="binding site" evidence="4">
    <location>
        <position position="69"/>
    </location>
    <ligand>
        <name>Zn(2+)</name>
        <dbReference type="ChEBI" id="CHEBI:29105"/>
    </ligand>
</feature>
<organism evidence="6 7">
    <name type="scientific">Thermanaerothrix solaris</name>
    <dbReference type="NCBI Taxonomy" id="3058434"/>
    <lineage>
        <taxon>Bacteria</taxon>
        <taxon>Bacillati</taxon>
        <taxon>Chloroflexota</taxon>
        <taxon>Anaerolineae</taxon>
        <taxon>Anaerolineales</taxon>
        <taxon>Anaerolineaceae</taxon>
        <taxon>Thermanaerothrix</taxon>
    </lineage>
</organism>
<dbReference type="InterPro" id="IPR050287">
    <property type="entry name" value="MTA/SAH_deaminase"/>
</dbReference>